<evidence type="ECO:0008006" key="10">
    <source>
        <dbReference type="Google" id="ProtNLM"/>
    </source>
</evidence>
<name>A0A023CUY0_9LACO</name>
<dbReference type="PATRIC" id="fig|1423806.3.peg.2150"/>
<evidence type="ECO:0000259" key="7">
    <source>
        <dbReference type="PROSITE" id="PS50885"/>
    </source>
</evidence>
<dbReference type="GO" id="GO:0016020">
    <property type="term" value="C:membrane"/>
    <property type="evidence" value="ECO:0007669"/>
    <property type="project" value="InterPro"/>
</dbReference>
<accession>A0A023CUY0</accession>
<sequence length="579" mass="64203">MSITKKITLIVSAIVFFSTAILGATNYFFSYKETLKSAGIELTGCASITTGIETPTYLLQIKQGNLKNSQKLEHQIDWIVEHKKIFSEAYILDTQGKLLAADRHARALGFKRGDNFNLPTAALKKIKSGKTYYTRIYNLRGRKVITGYAPIYEKQQSTSMPSMHGKTSGHEKIIAINAIDFDGKIVSSRTWEMNKFVILLSILLPILAAIITAVFVQRLTRPIKKIGIHVKRVSKGELSLNSLKVKSTDELGQLAHDFNIMVSQLQVLIRNVAQTSRQISANSQELLTGSKKAKLATEQVNNQIDEANQSIEQQSCLTKQANNELKMMADRVEKISSHINAAAHKADKTNSLSQDGNVVVKNMTEQMNKISQNNIEIKQIIVSLNGKSKEIDKVMTLINGIAKQTNLLALNASIEAERAQDHGRGFAIVSEEIRKLADQTGIATREVADVIADIQKESDDSVKKIVQGEIIVKDGLSLIERTSSSFTLISSKSNETSQDLNKLLKEILQIQNKMTSMVDEVTHVTQFASNIAANTDKISQSGKQQNVMMQDFVSVSENLSMIAIELTGLIDKFKYDKLE</sequence>
<evidence type="ECO:0000256" key="1">
    <source>
        <dbReference type="ARBA" id="ARBA00023224"/>
    </source>
</evidence>
<keyword evidence="5" id="KW-0812">Transmembrane</keyword>
<feature type="domain" description="HAMP" evidence="7">
    <location>
        <begin position="217"/>
        <end position="270"/>
    </location>
</feature>
<dbReference type="SMART" id="SM00283">
    <property type="entry name" value="MA"/>
    <property type="match status" value="1"/>
</dbReference>
<comment type="caution">
    <text evidence="8">The sequence shown here is derived from an EMBL/GenBank/DDBJ whole genome shotgun (WGS) entry which is preliminary data.</text>
</comment>
<dbReference type="PANTHER" id="PTHR32089:SF114">
    <property type="entry name" value="METHYL-ACCEPTING CHEMOTAXIS PROTEIN MCPB"/>
    <property type="match status" value="1"/>
</dbReference>
<keyword evidence="9" id="KW-1185">Reference proteome</keyword>
<dbReference type="EMBL" id="AYZF01000017">
    <property type="protein sequence ID" value="KRN05548.1"/>
    <property type="molecule type" value="Genomic_DNA"/>
</dbReference>
<evidence type="ECO:0000256" key="4">
    <source>
        <dbReference type="SAM" id="Coils"/>
    </source>
</evidence>
<dbReference type="GO" id="GO:0004888">
    <property type="term" value="F:transmembrane signaling receptor activity"/>
    <property type="evidence" value="ECO:0007669"/>
    <property type="project" value="InterPro"/>
</dbReference>
<organism evidence="8 9">
    <name type="scientific">Liquorilactobacillus sucicola DSM 21376 = JCM 15457</name>
    <dbReference type="NCBI Taxonomy" id="1423806"/>
    <lineage>
        <taxon>Bacteria</taxon>
        <taxon>Bacillati</taxon>
        <taxon>Bacillota</taxon>
        <taxon>Bacilli</taxon>
        <taxon>Lactobacillales</taxon>
        <taxon>Lactobacillaceae</taxon>
        <taxon>Liquorilactobacillus</taxon>
    </lineage>
</organism>
<dbReference type="GO" id="GO:0007165">
    <property type="term" value="P:signal transduction"/>
    <property type="evidence" value="ECO:0007669"/>
    <property type="project" value="UniProtKB-KW"/>
</dbReference>
<evidence type="ECO:0000313" key="9">
    <source>
        <dbReference type="Proteomes" id="UP000050961"/>
    </source>
</evidence>
<dbReference type="RefSeq" id="WP_051993229.1">
    <property type="nucleotide sequence ID" value="NZ_AYZF01000017.1"/>
</dbReference>
<dbReference type="PROSITE" id="PS50885">
    <property type="entry name" value="HAMP"/>
    <property type="match status" value="1"/>
</dbReference>
<dbReference type="InterPro" id="IPR004090">
    <property type="entry name" value="Chemotax_Me-accpt_rcpt"/>
</dbReference>
<dbReference type="SMART" id="SM00304">
    <property type="entry name" value="HAMP"/>
    <property type="match status" value="1"/>
</dbReference>
<dbReference type="Gene3D" id="1.10.287.950">
    <property type="entry name" value="Methyl-accepting chemotaxis protein"/>
    <property type="match status" value="1"/>
</dbReference>
<evidence type="ECO:0000256" key="5">
    <source>
        <dbReference type="SAM" id="Phobius"/>
    </source>
</evidence>
<dbReference type="InterPro" id="IPR003660">
    <property type="entry name" value="HAMP_dom"/>
</dbReference>
<dbReference type="Proteomes" id="UP000050961">
    <property type="component" value="Unassembled WGS sequence"/>
</dbReference>
<dbReference type="STRING" id="1423806.FD15_GL002110"/>
<evidence type="ECO:0000313" key="8">
    <source>
        <dbReference type="EMBL" id="KRN05548.1"/>
    </source>
</evidence>
<dbReference type="Gene3D" id="1.10.8.500">
    <property type="entry name" value="HAMP domain in histidine kinase"/>
    <property type="match status" value="1"/>
</dbReference>
<dbReference type="OrthoDB" id="9760371at2"/>
<evidence type="ECO:0000259" key="6">
    <source>
        <dbReference type="PROSITE" id="PS50111"/>
    </source>
</evidence>
<dbReference type="InterPro" id="IPR004089">
    <property type="entry name" value="MCPsignal_dom"/>
</dbReference>
<evidence type="ECO:0000256" key="2">
    <source>
        <dbReference type="ARBA" id="ARBA00029447"/>
    </source>
</evidence>
<dbReference type="eggNOG" id="COG0840">
    <property type="taxonomic scope" value="Bacteria"/>
</dbReference>
<dbReference type="AlphaFoldDB" id="A0A023CUY0"/>
<dbReference type="Pfam" id="PF00015">
    <property type="entry name" value="MCPsignal"/>
    <property type="match status" value="1"/>
</dbReference>
<dbReference type="PROSITE" id="PS50111">
    <property type="entry name" value="CHEMOTAXIS_TRANSDUC_2"/>
    <property type="match status" value="1"/>
</dbReference>
<comment type="similarity">
    <text evidence="2">Belongs to the methyl-accepting chemotaxis (MCP) protein family.</text>
</comment>
<evidence type="ECO:0000256" key="3">
    <source>
        <dbReference type="PROSITE-ProRule" id="PRU00284"/>
    </source>
</evidence>
<reference evidence="8 9" key="1">
    <citation type="journal article" date="2015" name="Genome Announc.">
        <title>Expanding the biotechnology potential of lactobacilli through comparative genomics of 213 strains and associated genera.</title>
        <authorList>
            <person name="Sun Z."/>
            <person name="Harris H.M."/>
            <person name="McCann A."/>
            <person name="Guo C."/>
            <person name="Argimon S."/>
            <person name="Zhang W."/>
            <person name="Yang X."/>
            <person name="Jeffery I.B."/>
            <person name="Cooney J.C."/>
            <person name="Kagawa T.F."/>
            <person name="Liu W."/>
            <person name="Song Y."/>
            <person name="Salvetti E."/>
            <person name="Wrobel A."/>
            <person name="Rasinkangas P."/>
            <person name="Parkhill J."/>
            <person name="Rea M.C."/>
            <person name="O'Sullivan O."/>
            <person name="Ritari J."/>
            <person name="Douillard F.P."/>
            <person name="Paul Ross R."/>
            <person name="Yang R."/>
            <person name="Briner A.E."/>
            <person name="Felis G.E."/>
            <person name="de Vos W.M."/>
            <person name="Barrangou R."/>
            <person name="Klaenhammer T.R."/>
            <person name="Caufield P.W."/>
            <person name="Cui Y."/>
            <person name="Zhang H."/>
            <person name="O'Toole P.W."/>
        </authorList>
    </citation>
    <scope>NUCLEOTIDE SEQUENCE [LARGE SCALE GENOMIC DNA]</scope>
    <source>
        <strain evidence="8 9">DSM 21376</strain>
    </source>
</reference>
<dbReference type="Pfam" id="PF00672">
    <property type="entry name" value="HAMP"/>
    <property type="match status" value="1"/>
</dbReference>
<dbReference type="SUPFAM" id="SSF58104">
    <property type="entry name" value="Methyl-accepting chemotaxis protein (MCP) signaling domain"/>
    <property type="match status" value="1"/>
</dbReference>
<feature type="domain" description="Methyl-accepting transducer" evidence="6">
    <location>
        <begin position="289"/>
        <end position="529"/>
    </location>
</feature>
<dbReference type="GO" id="GO:0006935">
    <property type="term" value="P:chemotaxis"/>
    <property type="evidence" value="ECO:0007669"/>
    <property type="project" value="InterPro"/>
</dbReference>
<feature type="coiled-coil region" evidence="4">
    <location>
        <begin position="493"/>
        <end position="520"/>
    </location>
</feature>
<feature type="transmembrane region" description="Helical" evidence="5">
    <location>
        <begin position="196"/>
        <end position="216"/>
    </location>
</feature>
<proteinExistence type="inferred from homology"/>
<keyword evidence="5" id="KW-0472">Membrane</keyword>
<keyword evidence="4" id="KW-0175">Coiled coil</keyword>
<dbReference type="CDD" id="cd18774">
    <property type="entry name" value="PDC2_HK_sensor"/>
    <property type="match status" value="1"/>
</dbReference>
<dbReference type="PRINTS" id="PR00260">
    <property type="entry name" value="CHEMTRNSDUCR"/>
</dbReference>
<keyword evidence="5" id="KW-1133">Transmembrane helix</keyword>
<dbReference type="CDD" id="cd06225">
    <property type="entry name" value="HAMP"/>
    <property type="match status" value="1"/>
</dbReference>
<protein>
    <recommendedName>
        <fullName evidence="10">Methyl-accepting chemotaxis protein</fullName>
    </recommendedName>
</protein>
<dbReference type="PANTHER" id="PTHR32089">
    <property type="entry name" value="METHYL-ACCEPTING CHEMOTAXIS PROTEIN MCPB"/>
    <property type="match status" value="1"/>
</dbReference>
<gene>
    <name evidence="8" type="ORF">FD15_GL002110</name>
</gene>
<keyword evidence="1 3" id="KW-0807">Transducer</keyword>